<accession>B2G4Q4</accession>
<dbReference type="InterPro" id="IPR057981">
    <property type="entry name" value="TPR_LAA1-like_C"/>
</dbReference>
<evidence type="ECO:0000256" key="1">
    <source>
        <dbReference type="ARBA" id="ARBA00008304"/>
    </source>
</evidence>
<name>B2G4Q4_ZYGRO</name>
<evidence type="ECO:0000313" key="3">
    <source>
        <dbReference type="EMBL" id="CAQ43563.1"/>
    </source>
</evidence>
<dbReference type="InterPro" id="IPR016024">
    <property type="entry name" value="ARM-type_fold"/>
</dbReference>
<dbReference type="PANTHER" id="PTHR21663">
    <property type="entry name" value="HYPOTHETICAL HEAT DOMAIN-CONTAINING"/>
    <property type="match status" value="1"/>
</dbReference>
<dbReference type="GO" id="GO:0030139">
    <property type="term" value="C:endocytic vesicle"/>
    <property type="evidence" value="ECO:0007669"/>
    <property type="project" value="TreeGrafter"/>
</dbReference>
<feature type="domain" description="LAA1-like C-terminal TPR repeats" evidence="2">
    <location>
        <begin position="1836"/>
        <end position="1990"/>
    </location>
</feature>
<protein>
    <submittedName>
        <fullName evidence="3">Uncharacterized protein YJL207C</fullName>
    </submittedName>
</protein>
<dbReference type="OMA" id="WEFKLFI"/>
<dbReference type="Gene3D" id="1.25.10.10">
    <property type="entry name" value="Leucine-rich Repeat Variant"/>
    <property type="match status" value="1"/>
</dbReference>
<dbReference type="InterPro" id="IPR046837">
    <property type="entry name" value="Laa1/Sip1/HEATR5-like_HEAT"/>
</dbReference>
<dbReference type="GO" id="GO:0042147">
    <property type="term" value="P:retrograde transport, endosome to Golgi"/>
    <property type="evidence" value="ECO:0007669"/>
    <property type="project" value="EnsemblFungi"/>
</dbReference>
<dbReference type="GO" id="GO:0006897">
    <property type="term" value="P:endocytosis"/>
    <property type="evidence" value="ECO:0007669"/>
    <property type="project" value="TreeGrafter"/>
</dbReference>
<sequence length="2007" mass="227572">MLGSSLVEIISISEKKRHDLLSWVSNNFDNLYKGQNYEEKDEYTKRLFEVNDNLEQLVRYLANVEEEKTVDSHYVFIRVAQLYTFCLTRLENTHPGKIYDASELLANVLAEEPIKFEMEQDANDKDKKKKKSNPKKTYVFSPVKDLACTVLTQFFESFGNRISALGPLVSGSIFKNIKKMLEKTKYIHATYMTSILQLHAAILKNTKNMPSSNTFYGKFAKLSKVIIESIQVDQEDYPVDFLSSIIEIWSNYLKQDQFIKDHGNNLKTTLCAKFSEREWGMFGLANDHTRTYTARSIAEVLFHFFNIKKLVTLPEVWEIYAEIFSQSTQRELQAGCFESIIHFIGLCSAADSNFFGGTNYLEIIRSLSSAIFDRPDAQNISMETSSRYLRYFEHMHDILLPRIWDSSKSQILFRIMGCIEEQENGNSKTRENSRFAINGTLGNQWLTLTQLELVRRLLCALSSSFGNEQHIVQQIKHKLIELSTCDVFIVRIHSVEILKTFLMSFREYLSETIESQLTELSNDFELEENFPFSVNHGRSLVIASLIECADKDYVSYELIMRITIFATSFIKNHTTSTNSSMYYKGLICWILLIGLVNYKDEQYLSMQSSQLFLFWKVLLTHTFTHHDQDELYKNLEIRNHSLVCLLTYLGNVTIQKDIAKQVSYLLTKCSNYNHSVTVKSNSIDKALLINEYRLLQVYLRINEFIKKDFNSSLLILIVKNFSDPNLYGESVSPGLDAIKKAGTKKPSKDDGKEDVMHPSVNTLLCQNDGFAFGLSSKISSSAVSELTIKSPKMPQFEVGQNTFSRKYCWYQPFEDEITKPILPILCLDYLIMLYGSRGYSGRDRYGPRITTSLIDSSMEIFSLVFPYLNAKIQYSVIESLNLSMFSKLTTPLRSVAIATNSAVAIHGALKIIQDKELSLDISVGQLLLESVKKIDFSDDPFLTYLKAECIGLITAAVSRGTAGKALPEYVLEQSNIIIKNVVDQNDPYLRVLHALSLSAIFKYNSQTAKFHSLFDVIFTLLKDPHPVVHAWSLKALHVILKKHQSMDISLASELLRTLEDIAMDPNFGTYGSSIIRYNHSKEFDSHIMLGQIFCTLTETVGPSIPDLDKAAKEAFRNVTFGCITTNDVASESLGLAIYENIATFKHSGILCDEVFIGLAMNMIGGSFITGFGGSYFNSHFTGTEDVIPFTTSRKATFDNFRLFTQLLRLQKGDMFVKNLDIQSWRYLTLYPNSPHVIDYFFAWLEQSYKNDAHWFEKLCVMFNMTRGKLFGGVFQRVNKILEDKGIKKPEEKQIRGEEEESIAKSSEKSAKGIVSEGSESICWLAKIAILRLILYLCEEIQLDQKLSHIVGKQAPSLIRISFQASTTRVVLMKSMGLKILNILLKQYTRMNKMEDNLMIEQQEAQITSALMPAFSEGSSPDNVASAINVAAEFLGSNIAPLERMSRISQLLVTLLGNFNDKSSDIKVGETTIITQRARRKVELAILNAWAWLVYSSLSTKNDDLFVFVKGYLDVVVPLWIISLREYVMVKYEGVKTEEELKNDPRESLIESQNTKLELYKPVWLNFVVALGSLMESDQKYICKCLNAEELESFMFILFAQCMETTVKNIDDHSTKMKVLPALHNILKNSLPINNLFEDDIHSEFVGILDRLMIMGDNSERVLLIHIINDLVVGYTKQNKSHGSFLEGIDKLYELLRLLLIPVGTILPFIKATSDETESSDKIDITDSDLSVLKLAFGVFESNVSQFDDLFKVDLYACLLFIMGRIYQSKVADSVVGTILPLLKSLTKGLIGDGEHVGMLDVFYGSIKGVMGTNANKQNQLATILILLSNGYKGFDEKTLEEFSDLLVDGIKRQETQAIAVQGFKTVINLSQKHDNCRYVLNKAIKRLSSSLKDEKSATVHKLVLEILGLLAKKVMEEKPESAVSVITLVLLLILSSCSTCPEVREAAGDKIVSIIQLDLSAFKSTINSKLNQDQKQRIEMIVEQSSEYQSIERSSGGSIPFELRDFN</sequence>
<dbReference type="GO" id="GO:0008104">
    <property type="term" value="P:intracellular protein localization"/>
    <property type="evidence" value="ECO:0007669"/>
    <property type="project" value="EnsemblFungi"/>
</dbReference>
<dbReference type="GO" id="GO:0005829">
    <property type="term" value="C:cytosol"/>
    <property type="evidence" value="ECO:0007669"/>
    <property type="project" value="GOC"/>
</dbReference>
<dbReference type="Pfam" id="PF25808">
    <property type="entry name" value="TPR_LAA1_C"/>
    <property type="match status" value="1"/>
</dbReference>
<dbReference type="GO" id="GO:0016020">
    <property type="term" value="C:membrane"/>
    <property type="evidence" value="ECO:0007669"/>
    <property type="project" value="TreeGrafter"/>
</dbReference>
<gene>
    <name evidence="3" type="primary">Zr_YJL207C</name>
    <name evidence="3" type="ORF">Zrou_9p20</name>
</gene>
<dbReference type="Pfam" id="PF20210">
    <property type="entry name" value="Laa1_Sip1_HTR5"/>
    <property type="match status" value="1"/>
</dbReference>
<dbReference type="EMBL" id="AM989988">
    <property type="protein sequence ID" value="CAQ43563.1"/>
    <property type="molecule type" value="Genomic_DNA"/>
</dbReference>
<reference evidence="3" key="1">
    <citation type="submission" date="2008-02" db="EMBL/GenBank/DDBJ databases">
        <title>Zygosaccharomyces rouxii homologs of Saccharomyces cerevisiae chromosome III.</title>
        <authorList>
            <person name="Gordon J.L."/>
            <person name="Wolfe K.H."/>
        </authorList>
    </citation>
    <scope>NUCLEOTIDE SEQUENCE</scope>
    <source>
        <strain evidence="3">CBS 732</strain>
    </source>
</reference>
<dbReference type="GO" id="GO:0035653">
    <property type="term" value="P:clathrin-coated vesicle cargo loading, AP-1-mediated"/>
    <property type="evidence" value="ECO:0007669"/>
    <property type="project" value="EnsemblFungi"/>
</dbReference>
<dbReference type="InterPro" id="IPR040108">
    <property type="entry name" value="Laa1/Sip1/HEATR5"/>
</dbReference>
<dbReference type="InterPro" id="IPR011989">
    <property type="entry name" value="ARM-like"/>
</dbReference>
<dbReference type="GO" id="GO:0005794">
    <property type="term" value="C:Golgi apparatus"/>
    <property type="evidence" value="ECO:0007669"/>
    <property type="project" value="TreeGrafter"/>
</dbReference>
<comment type="similarity">
    <text evidence="1">Belongs to the HEATR5 family.</text>
</comment>
<organism evidence="3">
    <name type="scientific">Zygosaccharomyces rouxii</name>
    <dbReference type="NCBI Taxonomy" id="4956"/>
    <lineage>
        <taxon>Eukaryota</taxon>
        <taxon>Fungi</taxon>
        <taxon>Dikarya</taxon>
        <taxon>Ascomycota</taxon>
        <taxon>Saccharomycotina</taxon>
        <taxon>Saccharomycetes</taxon>
        <taxon>Saccharomycetales</taxon>
        <taxon>Saccharomycetaceae</taxon>
        <taxon>Zygosaccharomyces</taxon>
    </lineage>
</organism>
<dbReference type="SUPFAM" id="SSF48371">
    <property type="entry name" value="ARM repeat"/>
    <property type="match status" value="3"/>
</dbReference>
<dbReference type="PANTHER" id="PTHR21663:SF0">
    <property type="entry name" value="HEAT REPEAT-CONTAINING PROTEIN 5B"/>
    <property type="match status" value="1"/>
</dbReference>
<proteinExistence type="inferred from homology"/>
<dbReference type="KEGG" id="zro:ZYRO0C18194g"/>
<evidence type="ECO:0000259" key="2">
    <source>
        <dbReference type="Pfam" id="PF25808"/>
    </source>
</evidence>